<evidence type="ECO:0000256" key="2">
    <source>
        <dbReference type="ARBA" id="ARBA00012438"/>
    </source>
</evidence>
<dbReference type="SMART" id="SM00387">
    <property type="entry name" value="HATPase_c"/>
    <property type="match status" value="1"/>
</dbReference>
<dbReference type="SUPFAM" id="SSF52172">
    <property type="entry name" value="CheY-like"/>
    <property type="match status" value="1"/>
</dbReference>
<evidence type="ECO:0000256" key="9">
    <source>
        <dbReference type="ARBA" id="ARBA00023015"/>
    </source>
</evidence>
<organism evidence="18 19">
    <name type="scientific">Chitinophaga rupis</name>
    <dbReference type="NCBI Taxonomy" id="573321"/>
    <lineage>
        <taxon>Bacteria</taxon>
        <taxon>Pseudomonadati</taxon>
        <taxon>Bacteroidota</taxon>
        <taxon>Chitinophagia</taxon>
        <taxon>Chitinophagales</taxon>
        <taxon>Chitinophagaceae</taxon>
        <taxon>Chitinophaga</taxon>
    </lineage>
</organism>
<evidence type="ECO:0000256" key="12">
    <source>
        <dbReference type="PROSITE-ProRule" id="PRU00169"/>
    </source>
</evidence>
<dbReference type="CDD" id="cd00146">
    <property type="entry name" value="PKD"/>
    <property type="match status" value="1"/>
</dbReference>
<keyword evidence="4" id="KW-0808">Transferase</keyword>
<keyword evidence="5" id="KW-0547">Nucleotide-binding</keyword>
<dbReference type="InterPro" id="IPR036097">
    <property type="entry name" value="HisK_dim/P_sf"/>
</dbReference>
<evidence type="ECO:0000259" key="15">
    <source>
        <dbReference type="PROSITE" id="PS01124"/>
    </source>
</evidence>
<evidence type="ECO:0000256" key="7">
    <source>
        <dbReference type="ARBA" id="ARBA00022840"/>
    </source>
</evidence>
<dbReference type="OrthoDB" id="9809670at2"/>
<dbReference type="InterPro" id="IPR005467">
    <property type="entry name" value="His_kinase_dom"/>
</dbReference>
<evidence type="ECO:0000259" key="17">
    <source>
        <dbReference type="PROSITE" id="PS50110"/>
    </source>
</evidence>
<evidence type="ECO:0000313" key="19">
    <source>
        <dbReference type="Proteomes" id="UP000198984"/>
    </source>
</evidence>
<name>A0A1H8DZY8_9BACT</name>
<keyword evidence="13" id="KW-1133">Transmembrane helix</keyword>
<evidence type="ECO:0000256" key="13">
    <source>
        <dbReference type="SAM" id="Phobius"/>
    </source>
</evidence>
<dbReference type="EC" id="2.7.13.3" evidence="2"/>
<keyword evidence="19" id="KW-1185">Reference proteome</keyword>
<keyword evidence="3 12" id="KW-0597">Phosphoprotein</keyword>
<keyword evidence="13" id="KW-0812">Transmembrane</keyword>
<evidence type="ECO:0000256" key="10">
    <source>
        <dbReference type="ARBA" id="ARBA00023125"/>
    </source>
</evidence>
<dbReference type="STRING" id="573321.SAMN04488505_108148"/>
<evidence type="ECO:0000313" key="18">
    <source>
        <dbReference type="EMBL" id="SEN12763.1"/>
    </source>
</evidence>
<dbReference type="InterPro" id="IPR003661">
    <property type="entry name" value="HisK_dim/P_dom"/>
</dbReference>
<dbReference type="Pfam" id="PF00512">
    <property type="entry name" value="HisKA"/>
    <property type="match status" value="1"/>
</dbReference>
<dbReference type="InterPro" id="IPR009057">
    <property type="entry name" value="Homeodomain-like_sf"/>
</dbReference>
<dbReference type="GO" id="GO:0043565">
    <property type="term" value="F:sequence-specific DNA binding"/>
    <property type="evidence" value="ECO:0007669"/>
    <property type="project" value="InterPro"/>
</dbReference>
<dbReference type="InterPro" id="IPR011110">
    <property type="entry name" value="Reg_prop"/>
</dbReference>
<feature type="domain" description="Histidine kinase" evidence="16">
    <location>
        <begin position="836"/>
        <end position="1052"/>
    </location>
</feature>
<feature type="signal peptide" evidence="14">
    <location>
        <begin position="1"/>
        <end position="23"/>
    </location>
</feature>
<dbReference type="FunFam" id="3.30.565.10:FF:000037">
    <property type="entry name" value="Hybrid sensor histidine kinase/response regulator"/>
    <property type="match status" value="1"/>
</dbReference>
<dbReference type="Pfam" id="PF07494">
    <property type="entry name" value="Reg_prop"/>
    <property type="match status" value="3"/>
</dbReference>
<dbReference type="PANTHER" id="PTHR43547">
    <property type="entry name" value="TWO-COMPONENT HISTIDINE KINASE"/>
    <property type="match status" value="1"/>
</dbReference>
<dbReference type="InterPro" id="IPR036890">
    <property type="entry name" value="HATPase_C_sf"/>
</dbReference>
<dbReference type="SMART" id="SM00342">
    <property type="entry name" value="HTH_ARAC"/>
    <property type="match status" value="1"/>
</dbReference>
<dbReference type="Gene3D" id="1.10.287.130">
    <property type="match status" value="1"/>
</dbReference>
<dbReference type="InterPro" id="IPR018062">
    <property type="entry name" value="HTH_AraC-typ_CS"/>
</dbReference>
<dbReference type="RefSeq" id="WP_089918798.1">
    <property type="nucleotide sequence ID" value="NZ_FOBB01000008.1"/>
</dbReference>
<dbReference type="GO" id="GO:0003700">
    <property type="term" value="F:DNA-binding transcription factor activity"/>
    <property type="evidence" value="ECO:0007669"/>
    <property type="project" value="InterPro"/>
</dbReference>
<dbReference type="InterPro" id="IPR001789">
    <property type="entry name" value="Sig_transdc_resp-reg_receiver"/>
</dbReference>
<dbReference type="Pfam" id="PF07495">
    <property type="entry name" value="Y_Y_Y"/>
    <property type="match status" value="1"/>
</dbReference>
<dbReference type="SMART" id="SM00448">
    <property type="entry name" value="REC"/>
    <property type="match status" value="1"/>
</dbReference>
<dbReference type="Pfam" id="PF12833">
    <property type="entry name" value="HTH_18"/>
    <property type="match status" value="1"/>
</dbReference>
<sequence>MKKAVRRILYTLFAFLYFHAVYAAPYPAINHLGIEQGLSNNTVRCIFQDHNGFIWFGTYDGLNRYDGYGFKVFRNKLSDTNSLVNNIITAIAEDQRHFLWIGTRQGVSCYNPLLSRFTSITYGPSSQKLNTVIRSIGIDKQDHVFIGTEGLGLLLSRQGAASCSSIPLILNGAETNKYGVHAILTDASDHVWVMVQNQGLALYNATTQKLNLVNTLLPGATCLATDGKTIWIGAGTAVYAYNVLSHELNKIFDGINDPLEPGLVLSLMLTKDKQQLWISTETGNICTWNTYTGEVGHIKAGEGRDELSGGAIHTMYEDGASRKWIGTLRGGINIIDPRKSRFQTIRRERGANNTMTGDVVSAFYETPDSSLWIGTDGYGLNKWNRHTNTFTAYVHNPANPHSLSDNFITCLEGDAQQHLWIGTYTKGIQQFDNTTKQFKHYPCINPVSHAENKVVFVLYTDKDKQLWASTLRSGGVYGALYRYNTAKDAFDMFDDRLSDLFCLKEDANGDLWGGNLNQLIKIDKVNRQHAFYTIGHTVRAIYDDGSNQLWVGTEGGGLFLFDKRTHTITARYTTENGLCNDAVLNMLDDGSGNLWISTYNGLSKFNRAARSFKNYYQGDGLQSNQFFYNAARQLRSGEMAFGGIKGFSLFYPGQIKSQDNQLKLVLTDVAVNNAPLQKNEAFITAISSEAIAAIKVPYNKAVFSFAFTALEFSSPNKIIYSYYMEGWDKGWNNAGNMRTATYTHLNEGKYTFRVRCTNAEGIMNKQEIALVITVLPPWYRSWWAWLLYTLLLTGSVYLYFLYKMRQNRLKYEVRLAHVNAQKERDLHEKKLSFFTHISHEFRTPLTLIINPVKEMLTAGTGGQEQEELNTVYRNARRLLSLVDQLLLFRKADSEADQLKIVQLDFGHICKEVYLCFVHQARIKKIDYRFECPDTPLPMYVDREKIEIVLFNLLSNALKFTSAGGVVTFSITELNDSVQVSVTDTGCGIALETGDQLFRKFYQVKNAAAPSAKGFGIGLYLVKHFVDRHGGRVSYESKEGEGTCFQLVLLKGQTHLGHETIFQDVPENSIFLRELAADTIPEKPGTDLPVLVTEQQTILVIDDDEELRKYVAQLFADGFTILEAASGEEGLKMATDYLPDVIISDITMREMSGIDVCRSIKSTPALSHIPVILLTATTTSESQLKGIESGADDYITKPFEKELLKARVQGTLRKRNILQQYFYNEITLKRNDLKVSVEYKEFLDRCIKIVESHLDDDNFSIRTLAREMGMSHSGLYKKVKSVSGQSISGFIRFIRLRKAAEFMINTENNITEIASMAGFNNIKYFRQYFNELFGMNPSEYIKKFRKPFHNTHHVNFKQG</sequence>
<dbReference type="CDD" id="cd00082">
    <property type="entry name" value="HisKA"/>
    <property type="match status" value="1"/>
</dbReference>
<evidence type="ECO:0000256" key="1">
    <source>
        <dbReference type="ARBA" id="ARBA00000085"/>
    </source>
</evidence>
<dbReference type="SMART" id="SM00388">
    <property type="entry name" value="HisKA"/>
    <property type="match status" value="1"/>
</dbReference>
<evidence type="ECO:0000256" key="8">
    <source>
        <dbReference type="ARBA" id="ARBA00023012"/>
    </source>
</evidence>
<keyword evidence="14" id="KW-0732">Signal</keyword>
<dbReference type="Proteomes" id="UP000198984">
    <property type="component" value="Unassembled WGS sequence"/>
</dbReference>
<dbReference type="InterPro" id="IPR003594">
    <property type="entry name" value="HATPase_dom"/>
</dbReference>
<dbReference type="SUPFAM" id="SSF47384">
    <property type="entry name" value="Homodimeric domain of signal transducing histidine kinase"/>
    <property type="match status" value="1"/>
</dbReference>
<feature type="transmembrane region" description="Helical" evidence="13">
    <location>
        <begin position="782"/>
        <end position="802"/>
    </location>
</feature>
<keyword evidence="7" id="KW-0067">ATP-binding</keyword>
<dbReference type="Gene3D" id="1.10.10.60">
    <property type="entry name" value="Homeodomain-like"/>
    <property type="match status" value="1"/>
</dbReference>
<comment type="catalytic activity">
    <reaction evidence="1">
        <text>ATP + protein L-histidine = ADP + protein N-phospho-L-histidine.</text>
        <dbReference type="EC" id="2.7.13.3"/>
    </reaction>
</comment>
<keyword evidence="8" id="KW-0902">Two-component regulatory system</keyword>
<dbReference type="Gene3D" id="3.40.50.2300">
    <property type="match status" value="1"/>
</dbReference>
<dbReference type="InterPro" id="IPR013783">
    <property type="entry name" value="Ig-like_fold"/>
</dbReference>
<proteinExistence type="predicted"/>
<evidence type="ECO:0000256" key="3">
    <source>
        <dbReference type="ARBA" id="ARBA00022553"/>
    </source>
</evidence>
<dbReference type="Pfam" id="PF02518">
    <property type="entry name" value="HATPase_c"/>
    <property type="match status" value="1"/>
</dbReference>
<dbReference type="Pfam" id="PF00072">
    <property type="entry name" value="Response_reg"/>
    <property type="match status" value="1"/>
</dbReference>
<dbReference type="InterPro" id="IPR011123">
    <property type="entry name" value="Y_Y_Y"/>
</dbReference>
<evidence type="ECO:0000256" key="14">
    <source>
        <dbReference type="SAM" id="SignalP"/>
    </source>
</evidence>
<evidence type="ECO:0000256" key="5">
    <source>
        <dbReference type="ARBA" id="ARBA00022741"/>
    </source>
</evidence>
<dbReference type="InterPro" id="IPR004358">
    <property type="entry name" value="Sig_transdc_His_kin-like_C"/>
</dbReference>
<dbReference type="Gene3D" id="2.130.10.10">
    <property type="entry name" value="YVTN repeat-like/Quinoprotein amine dehydrogenase"/>
    <property type="match status" value="2"/>
</dbReference>
<reference evidence="18 19" key="1">
    <citation type="submission" date="2016-10" db="EMBL/GenBank/DDBJ databases">
        <authorList>
            <person name="de Groot N.N."/>
        </authorList>
    </citation>
    <scope>NUCLEOTIDE SEQUENCE [LARGE SCALE GENOMIC DNA]</scope>
    <source>
        <strain evidence="18 19">DSM 21039</strain>
    </source>
</reference>
<dbReference type="PANTHER" id="PTHR43547:SF2">
    <property type="entry name" value="HYBRID SIGNAL TRANSDUCTION HISTIDINE KINASE C"/>
    <property type="match status" value="1"/>
</dbReference>
<dbReference type="SUPFAM" id="SSF46689">
    <property type="entry name" value="Homeodomain-like"/>
    <property type="match status" value="1"/>
</dbReference>
<evidence type="ECO:0000256" key="6">
    <source>
        <dbReference type="ARBA" id="ARBA00022777"/>
    </source>
</evidence>
<dbReference type="PRINTS" id="PR00344">
    <property type="entry name" value="BCTRLSENSOR"/>
</dbReference>
<dbReference type="PROSITE" id="PS00041">
    <property type="entry name" value="HTH_ARAC_FAMILY_1"/>
    <property type="match status" value="1"/>
</dbReference>
<evidence type="ECO:0000256" key="11">
    <source>
        <dbReference type="ARBA" id="ARBA00023163"/>
    </source>
</evidence>
<dbReference type="InterPro" id="IPR018060">
    <property type="entry name" value="HTH_AraC"/>
</dbReference>
<dbReference type="EMBL" id="FOBB01000008">
    <property type="protein sequence ID" value="SEN12763.1"/>
    <property type="molecule type" value="Genomic_DNA"/>
</dbReference>
<dbReference type="Gene3D" id="3.30.565.10">
    <property type="entry name" value="Histidine kinase-like ATPase, C-terminal domain"/>
    <property type="match status" value="1"/>
</dbReference>
<dbReference type="PROSITE" id="PS01124">
    <property type="entry name" value="HTH_ARAC_FAMILY_2"/>
    <property type="match status" value="1"/>
</dbReference>
<accession>A0A1H8DZY8</accession>
<dbReference type="Gene3D" id="2.60.40.10">
    <property type="entry name" value="Immunoglobulins"/>
    <property type="match status" value="1"/>
</dbReference>
<evidence type="ECO:0000256" key="4">
    <source>
        <dbReference type="ARBA" id="ARBA00022679"/>
    </source>
</evidence>
<feature type="modified residue" description="4-aspartylphosphate" evidence="12">
    <location>
        <position position="1144"/>
    </location>
</feature>
<feature type="domain" description="Response regulatory" evidence="17">
    <location>
        <begin position="1096"/>
        <end position="1211"/>
    </location>
</feature>
<keyword evidence="6" id="KW-0418">Kinase</keyword>
<protein>
    <recommendedName>
        <fullName evidence="2">histidine kinase</fullName>
        <ecNumber evidence="2">2.7.13.3</ecNumber>
    </recommendedName>
</protein>
<keyword evidence="11" id="KW-0804">Transcription</keyword>
<dbReference type="InterPro" id="IPR011047">
    <property type="entry name" value="Quinoprotein_ADH-like_sf"/>
</dbReference>
<dbReference type="PROSITE" id="PS50110">
    <property type="entry name" value="RESPONSE_REGULATORY"/>
    <property type="match status" value="1"/>
</dbReference>
<evidence type="ECO:0000259" key="16">
    <source>
        <dbReference type="PROSITE" id="PS50109"/>
    </source>
</evidence>
<dbReference type="SUPFAM" id="SSF55874">
    <property type="entry name" value="ATPase domain of HSP90 chaperone/DNA topoisomerase II/histidine kinase"/>
    <property type="match status" value="1"/>
</dbReference>
<dbReference type="InterPro" id="IPR011006">
    <property type="entry name" value="CheY-like_superfamily"/>
</dbReference>
<feature type="domain" description="HTH araC/xylS-type" evidence="15">
    <location>
        <begin position="1243"/>
        <end position="1342"/>
    </location>
</feature>
<keyword evidence="9" id="KW-0805">Transcription regulation</keyword>
<keyword evidence="10" id="KW-0238">DNA-binding</keyword>
<dbReference type="InterPro" id="IPR015943">
    <property type="entry name" value="WD40/YVTN_repeat-like_dom_sf"/>
</dbReference>
<dbReference type="PROSITE" id="PS50109">
    <property type="entry name" value="HIS_KIN"/>
    <property type="match status" value="1"/>
</dbReference>
<dbReference type="SUPFAM" id="SSF50998">
    <property type="entry name" value="Quinoprotein alcohol dehydrogenase-like"/>
    <property type="match status" value="1"/>
</dbReference>
<keyword evidence="13" id="KW-0472">Membrane</keyword>
<gene>
    <name evidence="18" type="ORF">SAMN04488505_108148</name>
</gene>
<dbReference type="GO" id="GO:0005524">
    <property type="term" value="F:ATP binding"/>
    <property type="evidence" value="ECO:0007669"/>
    <property type="project" value="UniProtKB-KW"/>
</dbReference>
<feature type="chain" id="PRO_5011749122" description="histidine kinase" evidence="14">
    <location>
        <begin position="24"/>
        <end position="1358"/>
    </location>
</feature>
<dbReference type="GO" id="GO:0000155">
    <property type="term" value="F:phosphorelay sensor kinase activity"/>
    <property type="evidence" value="ECO:0007669"/>
    <property type="project" value="InterPro"/>
</dbReference>